<organism evidence="5 6">
    <name type="scientific">Streptomyces ramulosus</name>
    <dbReference type="NCBI Taxonomy" id="47762"/>
    <lineage>
        <taxon>Bacteria</taxon>
        <taxon>Bacillati</taxon>
        <taxon>Actinomycetota</taxon>
        <taxon>Actinomycetes</taxon>
        <taxon>Kitasatosporales</taxon>
        <taxon>Streptomycetaceae</taxon>
        <taxon>Streptomyces</taxon>
    </lineage>
</organism>
<evidence type="ECO:0000256" key="1">
    <source>
        <dbReference type="ARBA" id="ARBA00022603"/>
    </source>
</evidence>
<proteinExistence type="predicted"/>
<keyword evidence="2 5" id="KW-0808">Transferase</keyword>
<gene>
    <name evidence="5" type="ORF">ACFP3M_21920</name>
</gene>
<comment type="caution">
    <text evidence="5">The sequence shown here is derived from an EMBL/GenBank/DDBJ whole genome shotgun (WGS) entry which is preliminary data.</text>
</comment>
<dbReference type="GO" id="GO:0032259">
    <property type="term" value="P:methylation"/>
    <property type="evidence" value="ECO:0007669"/>
    <property type="project" value="UniProtKB-KW"/>
</dbReference>
<accession>A0ABW1FLW8</accession>
<dbReference type="PANTHER" id="PTHR43464">
    <property type="entry name" value="METHYLTRANSFERASE"/>
    <property type="match status" value="1"/>
</dbReference>
<dbReference type="Proteomes" id="UP001596241">
    <property type="component" value="Unassembled WGS sequence"/>
</dbReference>
<feature type="domain" description="Methyltransferase" evidence="4">
    <location>
        <begin position="43"/>
        <end position="138"/>
    </location>
</feature>
<dbReference type="Gene3D" id="3.40.50.150">
    <property type="entry name" value="Vaccinia Virus protein VP39"/>
    <property type="match status" value="1"/>
</dbReference>
<dbReference type="InterPro" id="IPR041698">
    <property type="entry name" value="Methyltransf_25"/>
</dbReference>
<evidence type="ECO:0000313" key="5">
    <source>
        <dbReference type="EMBL" id="MFC5895458.1"/>
    </source>
</evidence>
<evidence type="ECO:0000256" key="3">
    <source>
        <dbReference type="ARBA" id="ARBA00022691"/>
    </source>
</evidence>
<evidence type="ECO:0000313" key="6">
    <source>
        <dbReference type="Proteomes" id="UP001596241"/>
    </source>
</evidence>
<protein>
    <submittedName>
        <fullName evidence="5">Class I SAM-dependent methyltransferase</fullName>
        <ecNumber evidence="5">2.1.1.-</ecNumber>
    </submittedName>
</protein>
<sequence>MVQQYDAVAVRDAEVERVVGPYRERVEMPWLLRALGAVEGASVLDVGCGAGVYARWLKRRGAGRVVGVDVSAGMVAEARRAEEREPLGVRYEVHDLTTLPVLGEFSVAVAAAVLHYADSRRTLARMCERICANLAPSGRLFALVGNPGLPVGVPQANGFVVHRPVDPRDGDRYTISVPTVPPTTLRVHHWACGTLEETLLASGFARVVWEPPQGTVDGDGGEPVNLLLRAEKGEG</sequence>
<dbReference type="EMBL" id="JBHSPW010000010">
    <property type="protein sequence ID" value="MFC5895458.1"/>
    <property type="molecule type" value="Genomic_DNA"/>
</dbReference>
<dbReference type="Pfam" id="PF13649">
    <property type="entry name" value="Methyltransf_25"/>
    <property type="match status" value="1"/>
</dbReference>
<reference evidence="6" key="1">
    <citation type="journal article" date="2019" name="Int. J. Syst. Evol. Microbiol.">
        <title>The Global Catalogue of Microorganisms (GCM) 10K type strain sequencing project: providing services to taxonomists for standard genome sequencing and annotation.</title>
        <authorList>
            <consortium name="The Broad Institute Genomics Platform"/>
            <consortium name="The Broad Institute Genome Sequencing Center for Infectious Disease"/>
            <person name="Wu L."/>
            <person name="Ma J."/>
        </authorList>
    </citation>
    <scope>NUCLEOTIDE SEQUENCE [LARGE SCALE GENOMIC DNA]</scope>
    <source>
        <strain evidence="6">CGMCC 1.15809</strain>
    </source>
</reference>
<dbReference type="GO" id="GO:0008168">
    <property type="term" value="F:methyltransferase activity"/>
    <property type="evidence" value="ECO:0007669"/>
    <property type="project" value="UniProtKB-KW"/>
</dbReference>
<dbReference type="EC" id="2.1.1.-" evidence="5"/>
<evidence type="ECO:0000256" key="2">
    <source>
        <dbReference type="ARBA" id="ARBA00022679"/>
    </source>
</evidence>
<keyword evidence="6" id="KW-1185">Reference proteome</keyword>
<dbReference type="PANTHER" id="PTHR43464:SF19">
    <property type="entry name" value="UBIQUINONE BIOSYNTHESIS O-METHYLTRANSFERASE, MITOCHONDRIAL"/>
    <property type="match status" value="1"/>
</dbReference>
<name>A0ABW1FLW8_9ACTN</name>
<dbReference type="SUPFAM" id="SSF53335">
    <property type="entry name" value="S-adenosyl-L-methionine-dependent methyltransferases"/>
    <property type="match status" value="1"/>
</dbReference>
<keyword evidence="3" id="KW-0949">S-adenosyl-L-methionine</keyword>
<keyword evidence="1 5" id="KW-0489">Methyltransferase</keyword>
<dbReference type="RefSeq" id="WP_345090224.1">
    <property type="nucleotide sequence ID" value="NZ_BAAAWG010000018.1"/>
</dbReference>
<dbReference type="InterPro" id="IPR029063">
    <property type="entry name" value="SAM-dependent_MTases_sf"/>
</dbReference>
<dbReference type="CDD" id="cd02440">
    <property type="entry name" value="AdoMet_MTases"/>
    <property type="match status" value="1"/>
</dbReference>
<evidence type="ECO:0000259" key="4">
    <source>
        <dbReference type="Pfam" id="PF13649"/>
    </source>
</evidence>